<sequence length="419" mass="44580">MEAFIFLPFLFLAIFSVSSAQPLKTSVYKLEESGEPALILERKNEAAHQGGQIESNKQRGSNTHGKPGTFSLQGQPGHSNQPKKPGNFNQQGRTGVFNQPESLQGNSGQYNQKENPEVTNEKGKPGSSNQQGKPGSSNQQGGPGSTGQQGGPGSAGQQGGPGSAGQQGGPGSASQQGKPGSSGQQGKPGSHSQKGKPGLSSQQGKSRSFYNQEERKNGGNPLNGNIMEIQTGSTSDKNPTGNTKCQPGYEPVCGSDGKTYGNHCIFNEAKRTQRTSGALSAVGHLVYPVGLLTDSPIREPPQLGEVAEKERAAKEAEPLEPETSLSSLLRLRLDKMSLLSWIKVIFIIALAFPLYSETSFASVSEFKLPPDCKLYTGACTSEYVPLCATNAKTYDNDCLFCREKIENNANIDFHHFGVC</sequence>
<dbReference type="PROSITE" id="PS51465">
    <property type="entry name" value="KAZAL_2"/>
    <property type="match status" value="2"/>
</dbReference>
<dbReference type="CDD" id="cd00104">
    <property type="entry name" value="KAZAL_FS"/>
    <property type="match status" value="2"/>
</dbReference>
<dbReference type="InterPro" id="IPR036058">
    <property type="entry name" value="Kazal_dom_sf"/>
</dbReference>
<evidence type="ECO:0000313" key="4">
    <source>
        <dbReference type="RefSeq" id="XP_045373458.1"/>
    </source>
</evidence>
<feature type="compositionally biased region" description="Polar residues" evidence="1">
    <location>
        <begin position="220"/>
        <end position="245"/>
    </location>
</feature>
<dbReference type="PANTHER" id="PTHR21312:SF30">
    <property type="entry name" value="SERINE PROTEASE INHIBITOR KAZAL-TYPE 11-RELATED"/>
    <property type="match status" value="1"/>
</dbReference>
<name>A0A9W3HIT7_CAMBA</name>
<feature type="compositionally biased region" description="Low complexity" evidence="1">
    <location>
        <begin position="172"/>
        <end position="198"/>
    </location>
</feature>
<reference evidence="4" key="1">
    <citation type="submission" date="2025-08" db="UniProtKB">
        <authorList>
            <consortium name="RefSeq"/>
        </authorList>
    </citation>
    <scope>IDENTIFICATION</scope>
    <source>
        <tissue evidence="4">Blood</tissue>
    </source>
</reference>
<dbReference type="RefSeq" id="XP_045373458.1">
    <property type="nucleotide sequence ID" value="XM_045517502.1"/>
</dbReference>
<dbReference type="PANTHER" id="PTHR21312">
    <property type="entry name" value="SERINE PROTEASE INHIBITOR"/>
    <property type="match status" value="1"/>
</dbReference>
<dbReference type="SMART" id="SM00280">
    <property type="entry name" value="KAZAL"/>
    <property type="match status" value="2"/>
</dbReference>
<feature type="compositionally biased region" description="Polar residues" evidence="1">
    <location>
        <begin position="199"/>
        <end position="211"/>
    </location>
</feature>
<protein>
    <submittedName>
        <fullName evidence="4">MARCO-like protein</fullName>
    </submittedName>
</protein>
<dbReference type="Pfam" id="PF00050">
    <property type="entry name" value="Kazal_1"/>
    <property type="match status" value="2"/>
</dbReference>
<dbReference type="AlphaFoldDB" id="A0A9W3HIT7"/>
<dbReference type="SUPFAM" id="SSF100895">
    <property type="entry name" value="Kazal-type serine protease inhibitors"/>
    <property type="match status" value="2"/>
</dbReference>
<dbReference type="PROSITE" id="PS00282">
    <property type="entry name" value="KAZAL_1"/>
    <property type="match status" value="1"/>
</dbReference>
<evidence type="ECO:0000259" key="3">
    <source>
        <dbReference type="PROSITE" id="PS51465"/>
    </source>
</evidence>
<keyword evidence="2" id="KW-0732">Signal</keyword>
<gene>
    <name evidence="4" type="primary">MARCOL</name>
</gene>
<dbReference type="Gene3D" id="3.30.60.30">
    <property type="match status" value="2"/>
</dbReference>
<feature type="compositionally biased region" description="Low complexity" evidence="1">
    <location>
        <begin position="125"/>
        <end position="140"/>
    </location>
</feature>
<feature type="chain" id="PRO_5040908359" evidence="2">
    <location>
        <begin position="21"/>
        <end position="419"/>
    </location>
</feature>
<proteinExistence type="predicted"/>
<feature type="signal peptide" evidence="2">
    <location>
        <begin position="1"/>
        <end position="20"/>
    </location>
</feature>
<accession>A0A9W3HIT7</accession>
<feature type="compositionally biased region" description="Basic and acidic residues" evidence="1">
    <location>
        <begin position="114"/>
        <end position="124"/>
    </location>
</feature>
<dbReference type="InterPro" id="IPR002350">
    <property type="entry name" value="Kazal_dom"/>
</dbReference>
<evidence type="ECO:0000256" key="2">
    <source>
        <dbReference type="SAM" id="SignalP"/>
    </source>
</evidence>
<feature type="region of interest" description="Disordered" evidence="1">
    <location>
        <begin position="44"/>
        <end position="246"/>
    </location>
</feature>
<feature type="compositionally biased region" description="Gly residues" evidence="1">
    <location>
        <begin position="141"/>
        <end position="171"/>
    </location>
</feature>
<feature type="domain" description="Kazal-like" evidence="3">
    <location>
        <begin position="366"/>
        <end position="419"/>
    </location>
</feature>
<feature type="compositionally biased region" description="Polar residues" evidence="1">
    <location>
        <begin position="52"/>
        <end position="113"/>
    </location>
</feature>
<evidence type="ECO:0000256" key="1">
    <source>
        <dbReference type="SAM" id="MobiDB-lite"/>
    </source>
</evidence>
<organism evidence="4">
    <name type="scientific">Camelus bactrianus</name>
    <name type="common">Bactrian camel</name>
    <dbReference type="NCBI Taxonomy" id="9837"/>
    <lineage>
        <taxon>Eukaryota</taxon>
        <taxon>Metazoa</taxon>
        <taxon>Chordata</taxon>
        <taxon>Craniata</taxon>
        <taxon>Vertebrata</taxon>
        <taxon>Euteleostomi</taxon>
        <taxon>Mammalia</taxon>
        <taxon>Eutheria</taxon>
        <taxon>Laurasiatheria</taxon>
        <taxon>Artiodactyla</taxon>
        <taxon>Tylopoda</taxon>
        <taxon>Camelidae</taxon>
        <taxon>Camelus</taxon>
    </lineage>
</organism>
<dbReference type="CTD" id="105378220"/>
<feature type="domain" description="Kazal-like" evidence="3">
    <location>
        <begin position="235"/>
        <end position="287"/>
    </location>
</feature>